<dbReference type="EMBL" id="FTMD01000007">
    <property type="protein sequence ID" value="SIQ82717.1"/>
    <property type="molecule type" value="Genomic_DNA"/>
</dbReference>
<feature type="chain" id="PRO_5012048880" description="Lipoprotein" evidence="2">
    <location>
        <begin position="24"/>
        <end position="178"/>
    </location>
</feature>
<feature type="compositionally biased region" description="Low complexity" evidence="1">
    <location>
        <begin position="33"/>
        <end position="49"/>
    </location>
</feature>
<accession>A0A1N6VXW8</accession>
<evidence type="ECO:0000256" key="1">
    <source>
        <dbReference type="SAM" id="MobiDB-lite"/>
    </source>
</evidence>
<dbReference type="STRING" id="34027.SAMN05421829_10760"/>
<evidence type="ECO:0000313" key="3">
    <source>
        <dbReference type="EMBL" id="SIQ82717.1"/>
    </source>
</evidence>
<protein>
    <recommendedName>
        <fullName evidence="5">Lipoprotein</fullName>
    </recommendedName>
</protein>
<dbReference type="Proteomes" id="UP000186819">
    <property type="component" value="Unassembled WGS sequence"/>
</dbReference>
<dbReference type="AlphaFoldDB" id="A0A1N6VXW8"/>
<dbReference type="OrthoDB" id="8526496at2"/>
<sequence>MRRLHPALRTAALAATVLLGACATPPERKPEPETAAPSSAQSAAQAAAEAEPERALQRGRLKPMPVRPLSIKTDCRFKDEVGYGGSAVLDVSYSEVRAFAATVDVPKRGSCKFELADFKQVLKEPHVELQARDGCTVRMWEQGEQVTVAFSECAKRCTRGTFEYVWPILVDRSSGQCT</sequence>
<reference evidence="4" key="1">
    <citation type="submission" date="2017-01" db="EMBL/GenBank/DDBJ databases">
        <authorList>
            <person name="Varghese N."/>
            <person name="Submissions S."/>
        </authorList>
    </citation>
    <scope>NUCLEOTIDE SEQUENCE [LARGE SCALE GENOMIC DNA]</scope>
    <source>
        <strain evidence="4">ATCC 51758</strain>
    </source>
</reference>
<keyword evidence="2" id="KW-0732">Signal</keyword>
<gene>
    <name evidence="3" type="ORF">SAMN05421829_10760</name>
</gene>
<evidence type="ECO:0008006" key="5">
    <source>
        <dbReference type="Google" id="ProtNLM"/>
    </source>
</evidence>
<evidence type="ECO:0000313" key="4">
    <source>
        <dbReference type="Proteomes" id="UP000186819"/>
    </source>
</evidence>
<proteinExistence type="predicted"/>
<feature type="signal peptide" evidence="2">
    <location>
        <begin position="1"/>
        <end position="23"/>
    </location>
</feature>
<name>A0A1N6VXW8_9RHOO</name>
<keyword evidence="4" id="KW-1185">Reference proteome</keyword>
<feature type="region of interest" description="Disordered" evidence="1">
    <location>
        <begin position="23"/>
        <end position="63"/>
    </location>
</feature>
<dbReference type="RefSeq" id="WP_076602352.1">
    <property type="nucleotide sequence ID" value="NZ_FTMD01000007.1"/>
</dbReference>
<dbReference type="PROSITE" id="PS51257">
    <property type="entry name" value="PROKAR_LIPOPROTEIN"/>
    <property type="match status" value="1"/>
</dbReference>
<organism evidence="3 4">
    <name type="scientific">Aromatoleum tolulyticum</name>
    <dbReference type="NCBI Taxonomy" id="34027"/>
    <lineage>
        <taxon>Bacteria</taxon>
        <taxon>Pseudomonadati</taxon>
        <taxon>Pseudomonadota</taxon>
        <taxon>Betaproteobacteria</taxon>
        <taxon>Rhodocyclales</taxon>
        <taxon>Rhodocyclaceae</taxon>
        <taxon>Aromatoleum</taxon>
    </lineage>
</organism>
<evidence type="ECO:0000256" key="2">
    <source>
        <dbReference type="SAM" id="SignalP"/>
    </source>
</evidence>